<dbReference type="Pfam" id="PF01571">
    <property type="entry name" value="GCV_T"/>
    <property type="match status" value="1"/>
</dbReference>
<dbReference type="SUPFAM" id="SSF103025">
    <property type="entry name" value="Folate-binding domain"/>
    <property type="match status" value="1"/>
</dbReference>
<reference evidence="5" key="1">
    <citation type="journal article" date="2019" name="Int. J. Syst. Evol. Microbiol.">
        <title>The Global Catalogue of Microorganisms (GCM) 10K type strain sequencing project: providing services to taxonomists for standard genome sequencing and annotation.</title>
        <authorList>
            <consortium name="The Broad Institute Genomics Platform"/>
            <consortium name="The Broad Institute Genome Sequencing Center for Infectious Disease"/>
            <person name="Wu L."/>
            <person name="Ma J."/>
        </authorList>
    </citation>
    <scope>NUCLEOTIDE SEQUENCE [LARGE SCALE GENOMIC DNA]</scope>
    <source>
        <strain evidence="5">CCUG 56108</strain>
    </source>
</reference>
<proteinExistence type="predicted"/>
<dbReference type="RefSeq" id="WP_238202193.1">
    <property type="nucleotide sequence ID" value="NZ_JBHTND010000011.1"/>
</dbReference>
<dbReference type="InterPro" id="IPR057460">
    <property type="entry name" value="CAF17_C"/>
</dbReference>
<evidence type="ECO:0000313" key="4">
    <source>
        <dbReference type="EMBL" id="MFD1301863.1"/>
    </source>
</evidence>
<comment type="caution">
    <text evidence="4">The sequence shown here is derived from an EMBL/GenBank/DDBJ whole genome shotgun (WGS) entry which is preliminary data.</text>
</comment>
<dbReference type="InterPro" id="IPR006222">
    <property type="entry name" value="GCVT_N"/>
</dbReference>
<dbReference type="PANTHER" id="PTHR22602:SF0">
    <property type="entry name" value="TRANSFERASE CAF17, MITOCHONDRIAL-RELATED"/>
    <property type="match status" value="1"/>
</dbReference>
<dbReference type="Proteomes" id="UP001597176">
    <property type="component" value="Unassembled WGS sequence"/>
</dbReference>
<evidence type="ECO:0000259" key="2">
    <source>
        <dbReference type="Pfam" id="PF01571"/>
    </source>
</evidence>
<dbReference type="Pfam" id="PF25455">
    <property type="entry name" value="Beta-barrel_CAF17_C"/>
    <property type="match status" value="1"/>
</dbReference>
<keyword evidence="1" id="KW-0809">Transit peptide</keyword>
<evidence type="ECO:0000313" key="5">
    <source>
        <dbReference type="Proteomes" id="UP001597176"/>
    </source>
</evidence>
<dbReference type="InterPro" id="IPR017703">
    <property type="entry name" value="YgfZ/GCV_T_CS"/>
</dbReference>
<dbReference type="EMBL" id="JBHTND010000011">
    <property type="protein sequence ID" value="MFD1301863.1"/>
    <property type="molecule type" value="Genomic_DNA"/>
</dbReference>
<dbReference type="InterPro" id="IPR045179">
    <property type="entry name" value="YgfZ/GcvT"/>
</dbReference>
<sequence>MPIALLPDRAVIVIAGEDATNFLQSVVTCNVETLEPGEARLGCLLTPQGKILFDFLISRADEGFRLDCPAEHASALAKRLTLYRLRAKVTITLDPALGVAAAWDGAETAAETERLSDGRLPALGERLVFIEGAFSADVTEADYHAHRIIHGIPEGGRDFAYGDAFPHEAMMDQLGGIDFRKGCYVGQEVVSRMQHRGTARTRIVPVVSVGGEPLVSGSEVTAGPRGLGTIGSVSGSRGLATLRLDRLADAVAAGEPVRAHSVILGVEKPSYATFPFPEVVPAG</sequence>
<dbReference type="InterPro" id="IPR027266">
    <property type="entry name" value="TrmE/GcvT-like"/>
</dbReference>
<accession>A0ABW3WYY0</accession>
<keyword evidence="5" id="KW-1185">Reference proteome</keyword>
<dbReference type="Gene3D" id="3.30.1360.120">
    <property type="entry name" value="Probable tRNA modification gtpase trme, domain 1"/>
    <property type="match status" value="2"/>
</dbReference>
<dbReference type="NCBIfam" id="TIGR03317">
    <property type="entry name" value="ygfZ_signature"/>
    <property type="match status" value="1"/>
</dbReference>
<protein>
    <submittedName>
        <fullName evidence="4">YgfZ/GcvT domain-containing protein</fullName>
    </submittedName>
</protein>
<gene>
    <name evidence="4" type="ORF">ACFQ4G_09730</name>
</gene>
<evidence type="ECO:0000259" key="3">
    <source>
        <dbReference type="Pfam" id="PF25455"/>
    </source>
</evidence>
<feature type="domain" description="GCVT N-terminal" evidence="2">
    <location>
        <begin position="12"/>
        <end position="66"/>
    </location>
</feature>
<feature type="domain" description="CAF17 C-terminal" evidence="3">
    <location>
        <begin position="200"/>
        <end position="271"/>
    </location>
</feature>
<organism evidence="4 5">
    <name type="scientific">Methylobacterium marchantiae</name>
    <dbReference type="NCBI Taxonomy" id="600331"/>
    <lineage>
        <taxon>Bacteria</taxon>
        <taxon>Pseudomonadati</taxon>
        <taxon>Pseudomonadota</taxon>
        <taxon>Alphaproteobacteria</taxon>
        <taxon>Hyphomicrobiales</taxon>
        <taxon>Methylobacteriaceae</taxon>
        <taxon>Methylobacterium</taxon>
    </lineage>
</organism>
<name>A0ABW3WYY0_9HYPH</name>
<evidence type="ECO:0000256" key="1">
    <source>
        <dbReference type="ARBA" id="ARBA00022946"/>
    </source>
</evidence>
<dbReference type="PANTHER" id="PTHR22602">
    <property type="entry name" value="TRANSFERASE CAF17, MITOCHONDRIAL-RELATED"/>
    <property type="match status" value="1"/>
</dbReference>